<comment type="caution">
    <text evidence="2">The sequence shown here is derived from an EMBL/GenBank/DDBJ whole genome shotgun (WGS) entry which is preliminary data.</text>
</comment>
<accession>A0ABN1NFY3</accession>
<gene>
    <name evidence="2" type="ORF">GCM10009559_74010</name>
</gene>
<feature type="domain" description="Helix-turn-helix" evidence="1">
    <location>
        <begin position="15"/>
        <end position="63"/>
    </location>
</feature>
<reference evidence="2 3" key="1">
    <citation type="journal article" date="2019" name="Int. J. Syst. Evol. Microbiol.">
        <title>The Global Catalogue of Microorganisms (GCM) 10K type strain sequencing project: providing services to taxonomists for standard genome sequencing and annotation.</title>
        <authorList>
            <consortium name="The Broad Institute Genomics Platform"/>
            <consortium name="The Broad Institute Genome Sequencing Center for Infectious Disease"/>
            <person name="Wu L."/>
            <person name="Ma J."/>
        </authorList>
    </citation>
    <scope>NUCLEOTIDE SEQUENCE [LARGE SCALE GENOMIC DNA]</scope>
    <source>
        <strain evidence="2 3">JCM 11117</strain>
    </source>
</reference>
<dbReference type="EMBL" id="BAAAHP010000285">
    <property type="protein sequence ID" value="GAA0905797.1"/>
    <property type="molecule type" value="Genomic_DNA"/>
</dbReference>
<dbReference type="InterPro" id="IPR041657">
    <property type="entry name" value="HTH_17"/>
</dbReference>
<organism evidence="2 3">
    <name type="scientific">Pseudonocardia zijingensis</name>
    <dbReference type="NCBI Taxonomy" id="153376"/>
    <lineage>
        <taxon>Bacteria</taxon>
        <taxon>Bacillati</taxon>
        <taxon>Actinomycetota</taxon>
        <taxon>Actinomycetes</taxon>
        <taxon>Pseudonocardiales</taxon>
        <taxon>Pseudonocardiaceae</taxon>
        <taxon>Pseudonocardia</taxon>
    </lineage>
</organism>
<dbReference type="Pfam" id="PF12728">
    <property type="entry name" value="HTH_17"/>
    <property type="match status" value="1"/>
</dbReference>
<dbReference type="RefSeq" id="WP_343946499.1">
    <property type="nucleotide sequence ID" value="NZ_BAAAHP010000285.1"/>
</dbReference>
<name>A0ABN1NFY3_9PSEU</name>
<evidence type="ECO:0000313" key="3">
    <source>
        <dbReference type="Proteomes" id="UP001499967"/>
    </source>
</evidence>
<dbReference type="Proteomes" id="UP001499967">
    <property type="component" value="Unassembled WGS sequence"/>
</dbReference>
<evidence type="ECO:0000259" key="1">
    <source>
        <dbReference type="Pfam" id="PF12728"/>
    </source>
</evidence>
<keyword evidence="3" id="KW-1185">Reference proteome</keyword>
<sequence>MNTPTPPESSPAPALMSVPDAAAFLGLSRASAYRYAEAGLLPTKRFGRRIYVVRARLNEVLESSDSPEAA</sequence>
<protein>
    <recommendedName>
        <fullName evidence="1">Helix-turn-helix domain-containing protein</fullName>
    </recommendedName>
</protein>
<proteinExistence type="predicted"/>
<evidence type="ECO:0000313" key="2">
    <source>
        <dbReference type="EMBL" id="GAA0905797.1"/>
    </source>
</evidence>